<accession>A0ABM3QZ11</accession>
<dbReference type="RefSeq" id="XP_056688605.1">
    <property type="nucleotide sequence ID" value="XM_056832627.1"/>
</dbReference>
<dbReference type="PANTHER" id="PTHR10775">
    <property type="entry name" value="OS08G0208400 PROTEIN"/>
    <property type="match status" value="1"/>
</dbReference>
<dbReference type="GeneID" id="110787668"/>
<organism evidence="5 6">
    <name type="scientific">Spinacia oleracea</name>
    <name type="common">Spinach</name>
    <dbReference type="NCBI Taxonomy" id="3562"/>
    <lineage>
        <taxon>Eukaryota</taxon>
        <taxon>Viridiplantae</taxon>
        <taxon>Streptophyta</taxon>
        <taxon>Embryophyta</taxon>
        <taxon>Tracheophyta</taxon>
        <taxon>Spermatophyta</taxon>
        <taxon>Magnoliopsida</taxon>
        <taxon>eudicotyledons</taxon>
        <taxon>Gunneridae</taxon>
        <taxon>Pentapetalae</taxon>
        <taxon>Caryophyllales</taxon>
        <taxon>Chenopodiaceae</taxon>
        <taxon>Chenopodioideae</taxon>
        <taxon>Anserineae</taxon>
        <taxon>Spinacia</taxon>
    </lineage>
</organism>
<feature type="region of interest" description="Disordered" evidence="1">
    <location>
        <begin position="210"/>
        <end position="261"/>
    </location>
</feature>
<dbReference type="InterPro" id="IPR025452">
    <property type="entry name" value="DUF4218"/>
</dbReference>
<feature type="compositionally biased region" description="Acidic residues" evidence="1">
    <location>
        <begin position="242"/>
        <end position="251"/>
    </location>
</feature>
<feature type="domain" description="Transposase-associated" evidence="4">
    <location>
        <begin position="107"/>
        <end position="175"/>
    </location>
</feature>
<evidence type="ECO:0000256" key="1">
    <source>
        <dbReference type="SAM" id="MobiDB-lite"/>
    </source>
</evidence>
<feature type="domain" description="DUF4216" evidence="2">
    <location>
        <begin position="1066"/>
        <end position="1138"/>
    </location>
</feature>
<name>A0ABM3QZ11_SPIOL</name>
<dbReference type="Pfam" id="PF13960">
    <property type="entry name" value="DUF4218"/>
    <property type="match status" value="1"/>
</dbReference>
<dbReference type="InterPro" id="IPR029480">
    <property type="entry name" value="Transpos_assoc"/>
</dbReference>
<dbReference type="PANTHER" id="PTHR10775:SF192">
    <property type="match status" value="1"/>
</dbReference>
<dbReference type="Pfam" id="PF13952">
    <property type="entry name" value="DUF4216"/>
    <property type="match status" value="1"/>
</dbReference>
<proteinExistence type="predicted"/>
<reference evidence="5" key="1">
    <citation type="journal article" date="2021" name="Nat. Commun.">
        <title>Genomic analyses provide insights into spinach domestication and the genetic basis of agronomic traits.</title>
        <authorList>
            <person name="Cai X."/>
            <person name="Sun X."/>
            <person name="Xu C."/>
            <person name="Sun H."/>
            <person name="Wang X."/>
            <person name="Ge C."/>
            <person name="Zhang Z."/>
            <person name="Wang Q."/>
            <person name="Fei Z."/>
            <person name="Jiao C."/>
            <person name="Wang Q."/>
        </authorList>
    </citation>
    <scope>NUCLEOTIDE SEQUENCE [LARGE SCALE GENOMIC DNA]</scope>
    <source>
        <strain evidence="5">cv. Varoflay</strain>
    </source>
</reference>
<evidence type="ECO:0000259" key="3">
    <source>
        <dbReference type="Pfam" id="PF13960"/>
    </source>
</evidence>
<dbReference type="Proteomes" id="UP000813463">
    <property type="component" value="Chromosome 1"/>
</dbReference>
<evidence type="ECO:0008006" key="7">
    <source>
        <dbReference type="Google" id="ProtNLM"/>
    </source>
</evidence>
<feature type="compositionally biased region" description="Polar residues" evidence="1">
    <location>
        <begin position="210"/>
        <end position="226"/>
    </location>
</feature>
<protein>
    <recommendedName>
        <fullName evidence="7">DUF4218 domain-containing protein</fullName>
    </recommendedName>
</protein>
<dbReference type="Pfam" id="PF13963">
    <property type="entry name" value="Transpos_assoc"/>
    <property type="match status" value="1"/>
</dbReference>
<keyword evidence="5" id="KW-1185">Reference proteome</keyword>
<feature type="domain" description="DUF4218" evidence="3">
    <location>
        <begin position="835"/>
        <end position="947"/>
    </location>
</feature>
<sequence>MWAEYSYNTSFHMSTGMTPLKIIYGRDPPKLWRIGAGHTTVGSLEDMLQVRDYILDELKVNLLRAQQIMKHHADNRRRDEQFEVGDAVFLKLQPYRQKSLAKNMDTSWIDLRKGTAGYYNGCIKFLEVAKETLLEGMTRCPCNKCKLNNSYPLEEVGGHILFYGFYKNYRQWVFHCKDEESNTIEIPSDQAKVVGRDDIDGLLAATFRVDNTAQPTNESQDPSLSEANFEDEDPYNMHEELNFDPEEDDEFPSTNTNEEEAKYKRLREASDEGLYEGCTTFSKLSFLLHLFHLKCMFHWSAASFNKLLELLLDAFPIIMEFPSSYYEGMKIIKDLGLSYEKIHACPNDCILYWGEFAEKNECHICHTSRWRNVNGNEGDTSENVIKTRKKGVPAKVMRYFPLIPRLKRLYMSSKTAEDMRWHFDRKDEKIISHPADGEAWKKFDQRYEEFAKDPRSVRLGLASDGFNPYRLMNTSYSTWPVILIPYNLPPWLCMKSTSFILSLIIPGKSGPGMDIDVYLQPLIHELKLLWEGVDAFDAHSGKSFKMRAALHSTINDFPAYAMLSGWSTKGYKACPSCADSGCAYSFGGKIVYPVARKWLPADHPYRSQANLFDGKEEHGFAPVPLSGTEILKQQERVKYVYGKSKIVSKKRGRLDNDEIEEDDDGQDDVDKVLWKKESKLFELEYWEYNPLRHNLDVMHIEKNVCDNFLGTLLDMEKSRDDKNARLALQARNIKSHLWPQSHPNRVKDYLPSAAYTMSKEEKERFLNVLQKLKVPDGYGSNLQKCVNMKQRKLINLKSHDNHVLMQDILPVALRASNATKVIDLLDELSDFFKKICSTSIDRNELDTIQSKLVLTLCKMEKEFLPTFFTIMVHLLIHLVDEVKLGGPVHYRWMYPIERYLAFLKSHVSNKAKPEGSIAEGYLLWETIAFCSRYLESVETILTRPKRNEDGVPDINNYLYYSGGRVVGMKENVRLDDKSLKQAHRYVLLHSDEMKPANNLDDSTKEGKLRKALAGGLSNRSKRMKSVIINGYKFDTVDRERSRKTQNSGIMVEAEGQEYYGKLKEILELDYYGSFKVLMFRCDWADIRRGFKTYPSGRVRVNFSKLMHTGQNLEDDPFIFSSQAKQVFYIEDEIQKGWFHVIKTKPRDLFDIPDDDDNDDE</sequence>
<dbReference type="Pfam" id="PF02992">
    <property type="entry name" value="Transposase_21"/>
    <property type="match status" value="1"/>
</dbReference>
<dbReference type="InterPro" id="IPR025312">
    <property type="entry name" value="DUF4216"/>
</dbReference>
<evidence type="ECO:0000259" key="2">
    <source>
        <dbReference type="Pfam" id="PF13952"/>
    </source>
</evidence>
<reference evidence="6" key="2">
    <citation type="submission" date="2025-08" db="UniProtKB">
        <authorList>
            <consortium name="RefSeq"/>
        </authorList>
    </citation>
    <scope>IDENTIFICATION</scope>
    <source>
        <tissue evidence="6">Leaf</tissue>
    </source>
</reference>
<evidence type="ECO:0000313" key="6">
    <source>
        <dbReference type="RefSeq" id="XP_056688605.1"/>
    </source>
</evidence>
<gene>
    <name evidence="6" type="primary">LOC110787668</name>
</gene>
<evidence type="ECO:0000259" key="4">
    <source>
        <dbReference type="Pfam" id="PF13963"/>
    </source>
</evidence>
<dbReference type="InterPro" id="IPR004242">
    <property type="entry name" value="Transposase_21"/>
</dbReference>
<evidence type="ECO:0000313" key="5">
    <source>
        <dbReference type="Proteomes" id="UP000813463"/>
    </source>
</evidence>